<dbReference type="GO" id="GO:0006355">
    <property type="term" value="P:regulation of DNA-templated transcription"/>
    <property type="evidence" value="ECO:0007669"/>
    <property type="project" value="InterPro"/>
</dbReference>
<dbReference type="Gene3D" id="2.170.150.80">
    <property type="entry name" value="NAC domain"/>
    <property type="match status" value="1"/>
</dbReference>
<sequence>RKTLVFYRGRAPDGIKTRWIMHEFRLHNPNLRMPPKGDWVLCRVFHKTKGETVRYGQGSEQCNVGSSSPNLKSSSPPPPSMMDRGVTDVYEQEPADPYAYHVPHHREEASGRNSLLDVAAVWRYDFPQATAPIATDGDGYGLPLELGCLGGHDMGDVEMGTLEEEMRFHEDAMMDTVCNLQF</sequence>
<dbReference type="GO" id="GO:0003677">
    <property type="term" value="F:DNA binding"/>
    <property type="evidence" value="ECO:0007669"/>
    <property type="project" value="UniProtKB-KW"/>
</dbReference>
<name>A0A1D1Z247_9ARAE</name>
<feature type="domain" description="NAC" evidence="6">
    <location>
        <begin position="1"/>
        <end position="47"/>
    </location>
</feature>
<keyword evidence="3" id="KW-0804">Transcription</keyword>
<dbReference type="InterPro" id="IPR036093">
    <property type="entry name" value="NAC_dom_sf"/>
</dbReference>
<accession>A0A1D1Z247</accession>
<keyword evidence="2" id="KW-0238">DNA-binding</keyword>
<dbReference type="PANTHER" id="PTHR31744:SF4">
    <property type="entry name" value="NAC TRANSCRIPTION FACTOR"/>
    <property type="match status" value="1"/>
</dbReference>
<gene>
    <name evidence="7" type="primary">NAC77</name>
    <name evidence="7" type="ORF">g.5286</name>
</gene>
<evidence type="ECO:0000256" key="3">
    <source>
        <dbReference type="ARBA" id="ARBA00023163"/>
    </source>
</evidence>
<feature type="non-terminal residue" evidence="7">
    <location>
        <position position="1"/>
    </location>
</feature>
<organism evidence="7">
    <name type="scientific">Anthurium amnicola</name>
    <dbReference type="NCBI Taxonomy" id="1678845"/>
    <lineage>
        <taxon>Eukaryota</taxon>
        <taxon>Viridiplantae</taxon>
        <taxon>Streptophyta</taxon>
        <taxon>Embryophyta</taxon>
        <taxon>Tracheophyta</taxon>
        <taxon>Spermatophyta</taxon>
        <taxon>Magnoliopsida</taxon>
        <taxon>Liliopsida</taxon>
        <taxon>Araceae</taxon>
        <taxon>Pothoideae</taxon>
        <taxon>Potheae</taxon>
        <taxon>Anthurium</taxon>
    </lineage>
</organism>
<dbReference type="EMBL" id="GDJX01007020">
    <property type="protein sequence ID" value="JAT60916.1"/>
    <property type="molecule type" value="Transcribed_RNA"/>
</dbReference>
<evidence type="ECO:0000313" key="7">
    <source>
        <dbReference type="EMBL" id="JAT60916.1"/>
    </source>
</evidence>
<dbReference type="InterPro" id="IPR003441">
    <property type="entry name" value="NAC-dom"/>
</dbReference>
<reference evidence="7" key="1">
    <citation type="submission" date="2015-07" db="EMBL/GenBank/DDBJ databases">
        <title>Transcriptome Assembly of Anthurium amnicola.</title>
        <authorList>
            <person name="Suzuki J."/>
        </authorList>
    </citation>
    <scope>NUCLEOTIDE SEQUENCE</scope>
</reference>
<dbReference type="SUPFAM" id="SSF101941">
    <property type="entry name" value="NAC domain"/>
    <property type="match status" value="1"/>
</dbReference>
<keyword evidence="1" id="KW-0805">Transcription regulation</keyword>
<dbReference type="AlphaFoldDB" id="A0A1D1Z247"/>
<evidence type="ECO:0000259" key="6">
    <source>
        <dbReference type="PROSITE" id="PS51005"/>
    </source>
</evidence>
<dbReference type="PANTHER" id="PTHR31744">
    <property type="entry name" value="PROTEIN CUP-SHAPED COTYLEDON 2-RELATED"/>
    <property type="match status" value="1"/>
</dbReference>
<keyword evidence="4" id="KW-0539">Nucleus</keyword>
<evidence type="ECO:0000256" key="5">
    <source>
        <dbReference type="SAM" id="MobiDB-lite"/>
    </source>
</evidence>
<protein>
    <submittedName>
        <fullName evidence="7">NAC domain-containing protein 77</fullName>
    </submittedName>
</protein>
<dbReference type="PROSITE" id="PS51005">
    <property type="entry name" value="NAC"/>
    <property type="match status" value="1"/>
</dbReference>
<proteinExistence type="predicted"/>
<evidence type="ECO:0000256" key="2">
    <source>
        <dbReference type="ARBA" id="ARBA00023125"/>
    </source>
</evidence>
<feature type="region of interest" description="Disordered" evidence="5">
    <location>
        <begin position="56"/>
        <end position="85"/>
    </location>
</feature>
<evidence type="ECO:0000256" key="4">
    <source>
        <dbReference type="ARBA" id="ARBA00023242"/>
    </source>
</evidence>
<evidence type="ECO:0000256" key="1">
    <source>
        <dbReference type="ARBA" id="ARBA00023015"/>
    </source>
</evidence>